<sequence>MRILMFLIGILIPTIFYAQLTEIKYSRAFKTGAFIHTTSYHTASENVIAPIMKRLHRVDIRGLEKTRIDLECMEDVGCALTMTPYFFLHVQDKVFYIFTGRKGPSKKERKKKPHGLMAQEIDPASGKCIGEAKILATIKEGFTIKSRIFVENDHDGNPNKIILTIHKKPDHRDDALNNEAFDVHIFNNKLELLKQGIIRMPHTEQKMDNGDFFVDKDNNLFLLAQVREDGKVDDYRKEGKDYFINFHYELLKLNLENSSVQIIKIELENKKITIDAPFIKNKQTSPYHLNKLIHATENKLLFNPPHVGNDGLIRLAGFYSDPKTGTGVFVFTINPRTMEVIQKWHTLPESLLNRYEKKGIELKENEENLISLKEIRILEDNSVLIIGEKLYHKWKKFTVNNEPSDIYDFQDLFIAKIDANGELLWTNRIPKRGGYFEVNGSVNSNVLNTEHLMIDENTAYFFGIDNSANLNIEEDKIPYKYSVGSHAYVIFKIDLKDGGFEKGVVLRPKKKDGKIISRIISVYPVSKDEIVLMRNTYDGTNTLIKVTINE</sequence>
<proteinExistence type="predicted"/>
<accession>A0A915VML7</accession>
<dbReference type="AlphaFoldDB" id="A0A915VML7"/>
<dbReference type="EMBL" id="AP026867">
    <property type="protein sequence ID" value="BDS09700.1"/>
    <property type="molecule type" value="Genomic_DNA"/>
</dbReference>
<name>A0A915VML7_9BACT</name>
<reference evidence="1" key="1">
    <citation type="submission" date="2022-09" db="EMBL/GenBank/DDBJ databases">
        <title>Aureispira anguillicida sp. nov., isolated from Leptocephalus of Japanese eel Anguilla japonica.</title>
        <authorList>
            <person name="Yuasa K."/>
            <person name="Mekata T."/>
            <person name="Ikunari K."/>
        </authorList>
    </citation>
    <scope>NUCLEOTIDE SEQUENCE</scope>
    <source>
        <strain evidence="1">EL160426</strain>
    </source>
</reference>
<evidence type="ECO:0000313" key="1">
    <source>
        <dbReference type="EMBL" id="BDS09700.1"/>
    </source>
</evidence>
<dbReference type="Proteomes" id="UP001060919">
    <property type="component" value="Chromosome"/>
</dbReference>
<dbReference type="RefSeq" id="WP_264791066.1">
    <property type="nucleotide sequence ID" value="NZ_AP026867.1"/>
</dbReference>
<evidence type="ECO:0000313" key="2">
    <source>
        <dbReference type="Proteomes" id="UP001060919"/>
    </source>
</evidence>
<protein>
    <submittedName>
        <fullName evidence="1">Uncharacterized protein</fullName>
    </submittedName>
</protein>
<gene>
    <name evidence="1" type="ORF">AsAng_0004040</name>
</gene>
<dbReference type="KEGG" id="aup:AsAng_0004040"/>
<keyword evidence="2" id="KW-1185">Reference proteome</keyword>
<organism evidence="1 2">
    <name type="scientific">Aureispira anguillae</name>
    <dbReference type="NCBI Taxonomy" id="2864201"/>
    <lineage>
        <taxon>Bacteria</taxon>
        <taxon>Pseudomonadati</taxon>
        <taxon>Bacteroidota</taxon>
        <taxon>Saprospiria</taxon>
        <taxon>Saprospirales</taxon>
        <taxon>Saprospiraceae</taxon>
        <taxon>Aureispira</taxon>
    </lineage>
</organism>